<feature type="transmembrane region" description="Helical" evidence="12">
    <location>
        <begin position="115"/>
        <end position="134"/>
    </location>
</feature>
<keyword evidence="10 12" id="KW-0472">Membrane</keyword>
<feature type="transmembrane region" description="Helical" evidence="12">
    <location>
        <begin position="85"/>
        <end position="103"/>
    </location>
</feature>
<feature type="transmembrane region" description="Helical" evidence="12">
    <location>
        <begin position="330"/>
        <end position="354"/>
    </location>
</feature>
<dbReference type="PANTHER" id="PTHR10110">
    <property type="entry name" value="SODIUM/HYDROGEN EXCHANGER"/>
    <property type="match status" value="1"/>
</dbReference>
<evidence type="ECO:0000259" key="13">
    <source>
        <dbReference type="Pfam" id="PF00999"/>
    </source>
</evidence>
<evidence type="ECO:0000256" key="11">
    <source>
        <dbReference type="ARBA" id="ARBA00023201"/>
    </source>
</evidence>
<comment type="subcellular location">
    <subcellularLocation>
        <location evidence="1">Cell membrane</location>
        <topology evidence="1">Multi-pass membrane protein</topology>
    </subcellularLocation>
</comment>
<organism evidence="14 15">
    <name type="scientific">Vibrio atlanticus (strain LGP32)</name>
    <name type="common">Vibrio splendidus (strain Mel32)</name>
    <dbReference type="NCBI Taxonomy" id="575788"/>
    <lineage>
        <taxon>Bacteria</taxon>
        <taxon>Pseudomonadati</taxon>
        <taxon>Pseudomonadota</taxon>
        <taxon>Gammaproteobacteria</taxon>
        <taxon>Vibrionales</taxon>
        <taxon>Vibrionaceae</taxon>
        <taxon>Vibrio</taxon>
    </lineage>
</organism>
<feature type="transmembrane region" description="Helical" evidence="12">
    <location>
        <begin position="183"/>
        <end position="205"/>
    </location>
</feature>
<dbReference type="Proteomes" id="UP000009100">
    <property type="component" value="Chromosome 1"/>
</dbReference>
<accession>B7VI87</accession>
<evidence type="ECO:0000313" key="15">
    <source>
        <dbReference type="Proteomes" id="UP000009100"/>
    </source>
</evidence>
<keyword evidence="11" id="KW-0739">Sodium transport</keyword>
<keyword evidence="4" id="KW-0050">Antiport</keyword>
<evidence type="ECO:0000256" key="6">
    <source>
        <dbReference type="ARBA" id="ARBA00022692"/>
    </source>
</evidence>
<dbReference type="InterPro" id="IPR018422">
    <property type="entry name" value="Cation/H_exchanger_CPA1"/>
</dbReference>
<feature type="transmembrane region" description="Helical" evidence="12">
    <location>
        <begin position="255"/>
        <end position="274"/>
    </location>
</feature>
<dbReference type="STRING" id="575788.VS_0314"/>
<evidence type="ECO:0000256" key="1">
    <source>
        <dbReference type="ARBA" id="ARBA00004651"/>
    </source>
</evidence>
<dbReference type="HOGENOM" id="CLU_005912_8_1_6"/>
<dbReference type="AlphaFoldDB" id="B7VI87"/>
<feature type="transmembrane region" description="Helical" evidence="12">
    <location>
        <begin position="476"/>
        <end position="498"/>
    </location>
</feature>
<dbReference type="InterPro" id="IPR006153">
    <property type="entry name" value="Cation/H_exchanger_TM"/>
</dbReference>
<dbReference type="PANTHER" id="PTHR10110:SF195">
    <property type="entry name" value="NA(+)_H(+) ANTIPORTER NHAS2"/>
    <property type="match status" value="1"/>
</dbReference>
<sequence>MVPMPPSISKIRCFNRASIFCLTLLPTVQPHSFNYLSILPHIKKESRRLKYEIDYQVMTKKCLLFEHETTKIHIHTLLHVGIPMSVYYTLCFLSAAAMLIAFVNTKIGKMQTTIAITAGSMMLSLLIIIAGQNNWFQLADIASETVASINFEDFLLKGILGFLLFAGGLGIKLPNLKDQKWEITVLALGATLFSTFFIGFVLYGFCQFIGIQFDLIYCLLFGSLISPTDPIAVLAIVKKLDAPRRISTQIEGESLFNDGFGLVIFVTLFTIAFGTEAPTVGSVTMLFVQEAIGGIVYGFVLGLIFHYLISNTDDHSMELLLTIGIPTAGYAFAEVLHVSGPLAMVVSGIMIGNWTRFIGFSKESEDHLDHFWELIDEFLNGVLFLLIGMSMLLFKFHQEDWILMAFAVPLVLSARYLSVFLSYIGFKRFRTYNPWSTKVLTWGGLRGGLALAMALSIPSGIWVIEDKAIDVKEIILVMTYAVVVFSILVQGSTITPMIEKAKQAEKELD</sequence>
<dbReference type="GO" id="GO:0015385">
    <property type="term" value="F:sodium:proton antiporter activity"/>
    <property type="evidence" value="ECO:0007669"/>
    <property type="project" value="InterPro"/>
</dbReference>
<name>B7VI87_VIBA3</name>
<protein>
    <submittedName>
        <fullName evidence="14">Na+/H+ antiporter</fullName>
    </submittedName>
</protein>
<evidence type="ECO:0000256" key="7">
    <source>
        <dbReference type="ARBA" id="ARBA00022989"/>
    </source>
</evidence>
<dbReference type="Pfam" id="PF00999">
    <property type="entry name" value="Na_H_Exchanger"/>
    <property type="match status" value="1"/>
</dbReference>
<keyword evidence="3" id="KW-0813">Transport</keyword>
<feature type="transmembrane region" description="Helical" evidence="12">
    <location>
        <begin position="154"/>
        <end position="171"/>
    </location>
</feature>
<proteinExistence type="inferred from homology"/>
<evidence type="ECO:0000256" key="4">
    <source>
        <dbReference type="ARBA" id="ARBA00022449"/>
    </source>
</evidence>
<keyword evidence="9" id="KW-0406">Ion transport</keyword>
<feature type="transmembrane region" description="Helical" evidence="12">
    <location>
        <begin position="401"/>
        <end position="424"/>
    </location>
</feature>
<evidence type="ECO:0000256" key="10">
    <source>
        <dbReference type="ARBA" id="ARBA00023136"/>
    </source>
</evidence>
<dbReference type="KEGG" id="vsp:VS_0314"/>
<dbReference type="GO" id="GO:0015386">
    <property type="term" value="F:potassium:proton antiporter activity"/>
    <property type="evidence" value="ECO:0007669"/>
    <property type="project" value="TreeGrafter"/>
</dbReference>
<feature type="transmembrane region" description="Helical" evidence="12">
    <location>
        <begin position="286"/>
        <end position="309"/>
    </location>
</feature>
<evidence type="ECO:0000313" key="14">
    <source>
        <dbReference type="EMBL" id="CAV17324.1"/>
    </source>
</evidence>
<dbReference type="Gene3D" id="6.10.140.1330">
    <property type="match status" value="1"/>
</dbReference>
<evidence type="ECO:0000256" key="12">
    <source>
        <dbReference type="SAM" id="Phobius"/>
    </source>
</evidence>
<keyword evidence="6 12" id="KW-0812">Transmembrane</keyword>
<feature type="domain" description="Cation/H+ exchanger transmembrane" evidence="13">
    <location>
        <begin position="114"/>
        <end position="499"/>
    </location>
</feature>
<evidence type="ECO:0000256" key="2">
    <source>
        <dbReference type="ARBA" id="ARBA00007367"/>
    </source>
</evidence>
<dbReference type="eggNOG" id="COG0025">
    <property type="taxonomic scope" value="Bacteria"/>
</dbReference>
<gene>
    <name evidence="14" type="ordered locus">VS_0314</name>
</gene>
<feature type="transmembrane region" description="Helical" evidence="12">
    <location>
        <begin position="444"/>
        <end position="464"/>
    </location>
</feature>
<feature type="transmembrane region" description="Helical" evidence="12">
    <location>
        <begin position="211"/>
        <end position="234"/>
    </location>
</feature>
<comment type="similarity">
    <text evidence="2">Belongs to the monovalent cation:proton antiporter 1 (CPA1) transporter (TC 2.A.36) family.</text>
</comment>
<keyword evidence="8" id="KW-0915">Sodium</keyword>
<evidence type="ECO:0000256" key="3">
    <source>
        <dbReference type="ARBA" id="ARBA00022448"/>
    </source>
</evidence>
<keyword evidence="7 12" id="KW-1133">Transmembrane helix</keyword>
<dbReference type="GO" id="GO:0005886">
    <property type="term" value="C:plasma membrane"/>
    <property type="evidence" value="ECO:0007669"/>
    <property type="project" value="UniProtKB-SubCell"/>
</dbReference>
<dbReference type="GO" id="GO:0098719">
    <property type="term" value="P:sodium ion import across plasma membrane"/>
    <property type="evidence" value="ECO:0007669"/>
    <property type="project" value="TreeGrafter"/>
</dbReference>
<dbReference type="GO" id="GO:0051453">
    <property type="term" value="P:regulation of intracellular pH"/>
    <property type="evidence" value="ECO:0007669"/>
    <property type="project" value="TreeGrafter"/>
</dbReference>
<evidence type="ECO:0000256" key="5">
    <source>
        <dbReference type="ARBA" id="ARBA00022475"/>
    </source>
</evidence>
<evidence type="ECO:0000256" key="9">
    <source>
        <dbReference type="ARBA" id="ARBA00023065"/>
    </source>
</evidence>
<evidence type="ECO:0000256" key="8">
    <source>
        <dbReference type="ARBA" id="ARBA00023053"/>
    </source>
</evidence>
<keyword evidence="5" id="KW-1003">Cell membrane</keyword>
<reference evidence="14 15" key="1">
    <citation type="submission" date="2009-02" db="EMBL/GenBank/DDBJ databases">
        <title>Vibrio splendidus str. LGP32 complete genome.</title>
        <authorList>
            <person name="Mazel D."/>
            <person name="Le Roux F."/>
        </authorList>
    </citation>
    <scope>NUCLEOTIDE SEQUENCE [LARGE SCALE GENOMIC DNA]</scope>
    <source>
        <strain evidence="14 15">LGP32</strain>
    </source>
</reference>
<dbReference type="EMBL" id="FM954972">
    <property type="protein sequence ID" value="CAV17324.1"/>
    <property type="molecule type" value="Genomic_DNA"/>
</dbReference>